<dbReference type="AlphaFoldDB" id="A0A1W1BJ36"/>
<dbReference type="SUPFAM" id="SSF53448">
    <property type="entry name" value="Nucleotide-diphospho-sugar transferases"/>
    <property type="match status" value="1"/>
</dbReference>
<protein>
    <submittedName>
        <fullName evidence="1">Probable glycosyltransferase</fullName>
    </submittedName>
</protein>
<gene>
    <name evidence="1" type="ORF">MNB_SM-4-1432</name>
</gene>
<dbReference type="InterPro" id="IPR029044">
    <property type="entry name" value="Nucleotide-diphossugar_trans"/>
</dbReference>
<reference evidence="1" key="1">
    <citation type="submission" date="2016-10" db="EMBL/GenBank/DDBJ databases">
        <authorList>
            <person name="de Groot N.N."/>
        </authorList>
    </citation>
    <scope>NUCLEOTIDE SEQUENCE</scope>
</reference>
<sequence length="164" mass="18782">MHSDDLYASSSVVEDVMKQFEVDDSLDGVYGDLIYTPKSDTSKVLRYWKSKDFDSSLLKQGWMPAHPTFILKKEVYEKYGNFDLAFKIAGDYDFMLRVLSDGINVKYIPQVLYKMRVGGESNKSLKNIIRKSREDLLALKNNGVGGVFTLLIKNFSKIGQFLRK</sequence>
<name>A0A1W1BJ36_9ZZZZ</name>
<evidence type="ECO:0000313" key="1">
    <source>
        <dbReference type="EMBL" id="SFV53519.1"/>
    </source>
</evidence>
<organism evidence="1">
    <name type="scientific">hydrothermal vent metagenome</name>
    <dbReference type="NCBI Taxonomy" id="652676"/>
    <lineage>
        <taxon>unclassified sequences</taxon>
        <taxon>metagenomes</taxon>
        <taxon>ecological metagenomes</taxon>
    </lineage>
</organism>
<keyword evidence="1" id="KW-0808">Transferase</keyword>
<dbReference type="Gene3D" id="3.90.550.10">
    <property type="entry name" value="Spore Coat Polysaccharide Biosynthesis Protein SpsA, Chain A"/>
    <property type="match status" value="1"/>
</dbReference>
<dbReference type="GO" id="GO:0016740">
    <property type="term" value="F:transferase activity"/>
    <property type="evidence" value="ECO:0007669"/>
    <property type="project" value="UniProtKB-KW"/>
</dbReference>
<dbReference type="EMBL" id="FPHF01000025">
    <property type="protein sequence ID" value="SFV53519.1"/>
    <property type="molecule type" value="Genomic_DNA"/>
</dbReference>
<accession>A0A1W1BJ36</accession>
<proteinExistence type="predicted"/>